<reference evidence="2" key="1">
    <citation type="submission" date="2022-05" db="EMBL/GenBank/DDBJ databases">
        <authorList>
            <person name="Jo J.-H."/>
            <person name="Im W.-T."/>
        </authorList>
    </citation>
    <scope>NUCLEOTIDE SEQUENCE</scope>
    <source>
        <strain evidence="2">SE158</strain>
    </source>
</reference>
<dbReference type="RefSeq" id="WP_249847314.1">
    <property type="nucleotide sequence ID" value="NZ_JAMGBD010000001.1"/>
</dbReference>
<accession>A0ABT0RL78</accession>
<feature type="compositionally biased region" description="Basic and acidic residues" evidence="1">
    <location>
        <begin position="1"/>
        <end position="27"/>
    </location>
</feature>
<dbReference type="Proteomes" id="UP001165363">
    <property type="component" value="Unassembled WGS sequence"/>
</dbReference>
<organism evidence="2 3">
    <name type="scientific">Sphingomonas alba</name>
    <dbReference type="NCBI Taxonomy" id="2908208"/>
    <lineage>
        <taxon>Bacteria</taxon>
        <taxon>Pseudomonadati</taxon>
        <taxon>Pseudomonadota</taxon>
        <taxon>Alphaproteobacteria</taxon>
        <taxon>Sphingomonadales</taxon>
        <taxon>Sphingomonadaceae</taxon>
        <taxon>Sphingomonas</taxon>
    </lineage>
</organism>
<dbReference type="EMBL" id="JAMGBD010000001">
    <property type="protein sequence ID" value="MCL6683388.1"/>
    <property type="molecule type" value="Genomic_DNA"/>
</dbReference>
<evidence type="ECO:0000313" key="2">
    <source>
        <dbReference type="EMBL" id="MCL6683388.1"/>
    </source>
</evidence>
<keyword evidence="3" id="KW-1185">Reference proteome</keyword>
<evidence type="ECO:0000313" key="3">
    <source>
        <dbReference type="Proteomes" id="UP001165363"/>
    </source>
</evidence>
<sequence length="158" mass="17641">MGEDDKPPEEIEQELRQGRKFTPEEALARMAGPGAMKGASPVSPIQQAETQVGNWLRDNLDDTSGALEIQLQRHLKGSAALLNGLDEPLRVLAEYLRRILDTEPLLHEIVREADVEWGRRMDERPHFERDGSPAHSDDPYTIEGVRGVLTDALEKLPG</sequence>
<evidence type="ECO:0008006" key="4">
    <source>
        <dbReference type="Google" id="ProtNLM"/>
    </source>
</evidence>
<evidence type="ECO:0000256" key="1">
    <source>
        <dbReference type="SAM" id="MobiDB-lite"/>
    </source>
</evidence>
<gene>
    <name evidence="2" type="ORF">LZ536_05650</name>
</gene>
<protein>
    <recommendedName>
        <fullName evidence="4">Flagellar assembly protein FliH/Type III secretion system HrpE domain-containing protein</fullName>
    </recommendedName>
</protein>
<proteinExistence type="predicted"/>
<name>A0ABT0RL78_9SPHN</name>
<feature type="region of interest" description="Disordered" evidence="1">
    <location>
        <begin position="1"/>
        <end position="50"/>
    </location>
</feature>
<comment type="caution">
    <text evidence="2">The sequence shown here is derived from an EMBL/GenBank/DDBJ whole genome shotgun (WGS) entry which is preliminary data.</text>
</comment>